<name>A0ABV6RMU4_9GAMM</name>
<dbReference type="Proteomes" id="UP001589896">
    <property type="component" value="Unassembled WGS sequence"/>
</dbReference>
<evidence type="ECO:0000313" key="1">
    <source>
        <dbReference type="EMBL" id="MFC0678305.1"/>
    </source>
</evidence>
<reference evidence="1 2" key="1">
    <citation type="submission" date="2024-09" db="EMBL/GenBank/DDBJ databases">
        <authorList>
            <person name="Sun Q."/>
            <person name="Mori K."/>
        </authorList>
    </citation>
    <scope>NUCLEOTIDE SEQUENCE [LARGE SCALE GENOMIC DNA]</scope>
    <source>
        <strain evidence="1 2">KCTC 23076</strain>
    </source>
</reference>
<sequence length="210" mass="23668">MPSDPWPHDMVIAVNDGDHLLLPLLFINEAWQLRATRIPSLNPPPDVGGSHRPDTATVDEWRLRWRDAWGQAVAAAGVKPEPPADAESAKAWFRDWVGQMPKPFTQVWGDAGFDRDAYNAWVSALRPPDRHHRPLDEQPERRALPALIGAWQRGLRTVVTLPFARHWSAQGGPHHLLIAEMTREDTDRYSTRLELFGTMPPGNAPAAPRR</sequence>
<dbReference type="RefSeq" id="WP_386668035.1">
    <property type="nucleotide sequence ID" value="NZ_JBHLTG010000002.1"/>
</dbReference>
<accession>A0ABV6RMU4</accession>
<comment type="caution">
    <text evidence="1">The sequence shown here is derived from an EMBL/GenBank/DDBJ whole genome shotgun (WGS) entry which is preliminary data.</text>
</comment>
<dbReference type="EMBL" id="JBHLTG010000002">
    <property type="protein sequence ID" value="MFC0678305.1"/>
    <property type="molecule type" value="Genomic_DNA"/>
</dbReference>
<keyword evidence="2" id="KW-1185">Reference proteome</keyword>
<evidence type="ECO:0000313" key="2">
    <source>
        <dbReference type="Proteomes" id="UP001589896"/>
    </source>
</evidence>
<proteinExistence type="predicted"/>
<gene>
    <name evidence="1" type="ORF">ACFFGH_10680</name>
</gene>
<protein>
    <submittedName>
        <fullName evidence="1">Uncharacterized protein</fullName>
    </submittedName>
</protein>
<organism evidence="1 2">
    <name type="scientific">Lysobacter korlensis</name>
    <dbReference type="NCBI Taxonomy" id="553636"/>
    <lineage>
        <taxon>Bacteria</taxon>
        <taxon>Pseudomonadati</taxon>
        <taxon>Pseudomonadota</taxon>
        <taxon>Gammaproteobacteria</taxon>
        <taxon>Lysobacterales</taxon>
        <taxon>Lysobacteraceae</taxon>
        <taxon>Lysobacter</taxon>
    </lineage>
</organism>